<organism evidence="6 7">
    <name type="scientific">Novispirillum itersonii</name>
    <name type="common">Aquaspirillum itersonii</name>
    <dbReference type="NCBI Taxonomy" id="189"/>
    <lineage>
        <taxon>Bacteria</taxon>
        <taxon>Pseudomonadati</taxon>
        <taxon>Pseudomonadota</taxon>
        <taxon>Alphaproteobacteria</taxon>
        <taxon>Rhodospirillales</taxon>
        <taxon>Novispirillaceae</taxon>
        <taxon>Novispirillum</taxon>
    </lineage>
</organism>
<dbReference type="PRINTS" id="PR00038">
    <property type="entry name" value="HTHLUXR"/>
</dbReference>
<dbReference type="Pfam" id="PF00072">
    <property type="entry name" value="Response_reg"/>
    <property type="match status" value="1"/>
</dbReference>
<dbReference type="RefSeq" id="WP_311769088.1">
    <property type="nucleotide sequence ID" value="NZ_JACIIX010000003.1"/>
</dbReference>
<comment type="caution">
    <text evidence="6">The sequence shown here is derived from an EMBL/GenBank/DDBJ whole genome shotgun (WGS) entry which is preliminary data.</text>
</comment>
<dbReference type="PANTHER" id="PTHR43214">
    <property type="entry name" value="TWO-COMPONENT RESPONSE REGULATOR"/>
    <property type="match status" value="1"/>
</dbReference>
<dbReference type="GO" id="GO:0006355">
    <property type="term" value="P:regulation of DNA-templated transcription"/>
    <property type="evidence" value="ECO:0007669"/>
    <property type="project" value="InterPro"/>
</dbReference>
<dbReference type="GO" id="GO:0000160">
    <property type="term" value="P:phosphorelay signal transduction system"/>
    <property type="evidence" value="ECO:0007669"/>
    <property type="project" value="InterPro"/>
</dbReference>
<protein>
    <submittedName>
        <fullName evidence="6">DNA-binding NarL/FixJ family response regulator</fullName>
    </submittedName>
</protein>
<dbReference type="InterPro" id="IPR001789">
    <property type="entry name" value="Sig_transdc_resp-reg_receiver"/>
</dbReference>
<proteinExistence type="predicted"/>
<dbReference type="InterPro" id="IPR000792">
    <property type="entry name" value="Tscrpt_reg_LuxR_C"/>
</dbReference>
<dbReference type="InterPro" id="IPR016032">
    <property type="entry name" value="Sig_transdc_resp-reg_C-effctor"/>
</dbReference>
<evidence type="ECO:0000256" key="3">
    <source>
        <dbReference type="PROSITE-ProRule" id="PRU00169"/>
    </source>
</evidence>
<keyword evidence="2 6" id="KW-0238">DNA-binding</keyword>
<dbReference type="CDD" id="cd06170">
    <property type="entry name" value="LuxR_C_like"/>
    <property type="match status" value="1"/>
</dbReference>
<evidence type="ECO:0000256" key="1">
    <source>
        <dbReference type="ARBA" id="ARBA00022553"/>
    </source>
</evidence>
<dbReference type="Gene3D" id="3.40.50.2300">
    <property type="match status" value="1"/>
</dbReference>
<dbReference type="Proteomes" id="UP000544872">
    <property type="component" value="Unassembled WGS sequence"/>
</dbReference>
<sequence length="223" mass="23848">MLRLILADDHTLVRQGLLPFLATLDTAVEVLEASDFDEALAKAAAEKTSGTPLSLILLDLRMPGMRGTTGISRMIEQQPGVPVVILSGSIDAGDVVACAEAGANGYLPKTLSSTAMLNALRLVLSGEKYFPSFAMGAPARSAAEMERESTAPSTPSPLLERLEARERVILGMVVDGATNKEIARALDLQEVTIKVQTRNIYRKLGAANRSQAVRIAMENGWQT</sequence>
<dbReference type="PROSITE" id="PS50110">
    <property type="entry name" value="RESPONSE_REGULATORY"/>
    <property type="match status" value="1"/>
</dbReference>
<dbReference type="CDD" id="cd17535">
    <property type="entry name" value="REC_NarL-like"/>
    <property type="match status" value="1"/>
</dbReference>
<accession>A0A7W9ZDW5</accession>
<dbReference type="SMART" id="SM00421">
    <property type="entry name" value="HTH_LUXR"/>
    <property type="match status" value="1"/>
</dbReference>
<dbReference type="InterPro" id="IPR058245">
    <property type="entry name" value="NreC/VraR/RcsB-like_REC"/>
</dbReference>
<keyword evidence="1 3" id="KW-0597">Phosphoprotein</keyword>
<evidence type="ECO:0000313" key="7">
    <source>
        <dbReference type="Proteomes" id="UP000544872"/>
    </source>
</evidence>
<dbReference type="EMBL" id="JACIIX010000003">
    <property type="protein sequence ID" value="MBB6209708.1"/>
    <property type="molecule type" value="Genomic_DNA"/>
</dbReference>
<evidence type="ECO:0000259" key="4">
    <source>
        <dbReference type="PROSITE" id="PS50043"/>
    </source>
</evidence>
<evidence type="ECO:0000256" key="2">
    <source>
        <dbReference type="ARBA" id="ARBA00023125"/>
    </source>
</evidence>
<keyword evidence="7" id="KW-1185">Reference proteome</keyword>
<dbReference type="SMART" id="SM00448">
    <property type="entry name" value="REC"/>
    <property type="match status" value="1"/>
</dbReference>
<name>A0A7W9ZDW5_NOVIT</name>
<dbReference type="Pfam" id="PF00196">
    <property type="entry name" value="GerE"/>
    <property type="match status" value="1"/>
</dbReference>
<feature type="modified residue" description="4-aspartylphosphate" evidence="3">
    <location>
        <position position="59"/>
    </location>
</feature>
<dbReference type="PROSITE" id="PS50043">
    <property type="entry name" value="HTH_LUXR_2"/>
    <property type="match status" value="1"/>
</dbReference>
<reference evidence="6 7" key="1">
    <citation type="submission" date="2020-08" db="EMBL/GenBank/DDBJ databases">
        <title>Genomic Encyclopedia of Type Strains, Phase IV (KMG-IV): sequencing the most valuable type-strain genomes for metagenomic binning, comparative biology and taxonomic classification.</title>
        <authorList>
            <person name="Goeker M."/>
        </authorList>
    </citation>
    <scope>NUCLEOTIDE SEQUENCE [LARGE SCALE GENOMIC DNA]</scope>
    <source>
        <strain evidence="6 7">DSM 11590</strain>
    </source>
</reference>
<dbReference type="InterPro" id="IPR039420">
    <property type="entry name" value="WalR-like"/>
</dbReference>
<dbReference type="SUPFAM" id="SSF52172">
    <property type="entry name" value="CheY-like"/>
    <property type="match status" value="1"/>
</dbReference>
<evidence type="ECO:0000313" key="6">
    <source>
        <dbReference type="EMBL" id="MBB6209708.1"/>
    </source>
</evidence>
<dbReference type="InterPro" id="IPR011006">
    <property type="entry name" value="CheY-like_superfamily"/>
</dbReference>
<evidence type="ECO:0000259" key="5">
    <source>
        <dbReference type="PROSITE" id="PS50110"/>
    </source>
</evidence>
<dbReference type="PROSITE" id="PS00622">
    <property type="entry name" value="HTH_LUXR_1"/>
    <property type="match status" value="1"/>
</dbReference>
<gene>
    <name evidence="6" type="ORF">FHS48_001116</name>
</gene>
<dbReference type="SUPFAM" id="SSF46894">
    <property type="entry name" value="C-terminal effector domain of the bipartite response regulators"/>
    <property type="match status" value="1"/>
</dbReference>
<dbReference type="GO" id="GO:0003677">
    <property type="term" value="F:DNA binding"/>
    <property type="evidence" value="ECO:0007669"/>
    <property type="project" value="UniProtKB-KW"/>
</dbReference>
<dbReference type="AlphaFoldDB" id="A0A7W9ZDW5"/>
<feature type="domain" description="HTH luxR-type" evidence="4">
    <location>
        <begin position="155"/>
        <end position="220"/>
    </location>
</feature>
<feature type="domain" description="Response regulatory" evidence="5">
    <location>
        <begin position="3"/>
        <end position="124"/>
    </location>
</feature>
<dbReference type="PANTHER" id="PTHR43214:SF42">
    <property type="entry name" value="TRANSCRIPTIONAL REGULATORY PROTEIN DESR"/>
    <property type="match status" value="1"/>
</dbReference>